<evidence type="ECO:0000256" key="3">
    <source>
        <dbReference type="ARBA" id="ARBA00023157"/>
    </source>
</evidence>
<evidence type="ECO:0000259" key="5">
    <source>
        <dbReference type="PROSITE" id="PS51352"/>
    </source>
</evidence>
<dbReference type="GO" id="GO:0016491">
    <property type="term" value="F:oxidoreductase activity"/>
    <property type="evidence" value="ECO:0007669"/>
    <property type="project" value="InterPro"/>
</dbReference>
<dbReference type="EMBL" id="QEHR01000007">
    <property type="protein sequence ID" value="PVW13777.1"/>
    <property type="molecule type" value="Genomic_DNA"/>
</dbReference>
<comment type="subcellular location">
    <subcellularLocation>
        <location evidence="1">Cell envelope</location>
    </subcellularLocation>
</comment>
<evidence type="ECO:0000313" key="7">
    <source>
        <dbReference type="Proteomes" id="UP000245962"/>
    </source>
</evidence>
<organism evidence="6 7">
    <name type="scientific">Marixanthomonas spongiae</name>
    <dbReference type="NCBI Taxonomy" id="2174845"/>
    <lineage>
        <taxon>Bacteria</taxon>
        <taxon>Pseudomonadati</taxon>
        <taxon>Bacteroidota</taxon>
        <taxon>Flavobacteriia</taxon>
        <taxon>Flavobacteriales</taxon>
        <taxon>Flavobacteriaceae</taxon>
        <taxon>Marixanthomonas</taxon>
    </lineage>
</organism>
<name>A0A2U0HY60_9FLAO</name>
<evidence type="ECO:0000256" key="1">
    <source>
        <dbReference type="ARBA" id="ARBA00004196"/>
    </source>
</evidence>
<keyword evidence="7" id="KW-1185">Reference proteome</keyword>
<dbReference type="Pfam" id="PF08534">
    <property type="entry name" value="Redoxin"/>
    <property type="match status" value="1"/>
</dbReference>
<dbReference type="InterPro" id="IPR036249">
    <property type="entry name" value="Thioredoxin-like_sf"/>
</dbReference>
<dbReference type="InterPro" id="IPR013766">
    <property type="entry name" value="Thioredoxin_domain"/>
</dbReference>
<keyword evidence="3" id="KW-1015">Disulfide bond</keyword>
<dbReference type="InterPro" id="IPR050553">
    <property type="entry name" value="Thioredoxin_ResA/DsbE_sf"/>
</dbReference>
<evidence type="ECO:0000313" key="6">
    <source>
        <dbReference type="EMBL" id="PVW13777.1"/>
    </source>
</evidence>
<dbReference type="CDD" id="cd02966">
    <property type="entry name" value="TlpA_like_family"/>
    <property type="match status" value="1"/>
</dbReference>
<dbReference type="Proteomes" id="UP000245962">
    <property type="component" value="Unassembled WGS sequence"/>
</dbReference>
<dbReference type="InterPro" id="IPR013740">
    <property type="entry name" value="Redoxin"/>
</dbReference>
<dbReference type="PANTHER" id="PTHR42852">
    <property type="entry name" value="THIOL:DISULFIDE INTERCHANGE PROTEIN DSBE"/>
    <property type="match status" value="1"/>
</dbReference>
<dbReference type="RefSeq" id="WP_116694910.1">
    <property type="nucleotide sequence ID" value="NZ_QEHR01000007.1"/>
</dbReference>
<gene>
    <name evidence="6" type="ORF">DDV96_11500</name>
</gene>
<dbReference type="SUPFAM" id="SSF52833">
    <property type="entry name" value="Thioredoxin-like"/>
    <property type="match status" value="1"/>
</dbReference>
<evidence type="ECO:0000256" key="4">
    <source>
        <dbReference type="ARBA" id="ARBA00023284"/>
    </source>
</evidence>
<feature type="domain" description="Thioredoxin" evidence="5">
    <location>
        <begin position="312"/>
        <end position="454"/>
    </location>
</feature>
<dbReference type="PROSITE" id="PS51352">
    <property type="entry name" value="THIOREDOXIN_2"/>
    <property type="match status" value="1"/>
</dbReference>
<dbReference type="AlphaFoldDB" id="A0A2U0HY60"/>
<keyword evidence="2" id="KW-0201">Cytochrome c-type biogenesis</keyword>
<keyword evidence="4" id="KW-0676">Redox-active center</keyword>
<dbReference type="PANTHER" id="PTHR42852:SF6">
    <property type="entry name" value="THIOL:DISULFIDE INTERCHANGE PROTEIN DSBE"/>
    <property type="match status" value="1"/>
</dbReference>
<reference evidence="6 7" key="1">
    <citation type="submission" date="2018-04" db="EMBL/GenBank/DDBJ databases">
        <title>Marixanthomonas spongiae HN-E44 sp. nov., isolated from a marine sponge.</title>
        <authorList>
            <person name="Luo L."/>
            <person name="Zhuang L."/>
        </authorList>
    </citation>
    <scope>NUCLEOTIDE SEQUENCE [LARGE SCALE GENOMIC DNA]</scope>
    <source>
        <strain evidence="6 7">HN-E44</strain>
    </source>
</reference>
<dbReference type="OrthoDB" id="743079at2"/>
<dbReference type="PROSITE" id="PS51257">
    <property type="entry name" value="PROKAR_LIPOPROTEIN"/>
    <property type="match status" value="1"/>
</dbReference>
<evidence type="ECO:0000256" key="2">
    <source>
        <dbReference type="ARBA" id="ARBA00022748"/>
    </source>
</evidence>
<dbReference type="GO" id="GO:0030313">
    <property type="term" value="C:cell envelope"/>
    <property type="evidence" value="ECO:0007669"/>
    <property type="project" value="UniProtKB-SubCell"/>
</dbReference>
<comment type="caution">
    <text evidence="6">The sequence shown here is derived from an EMBL/GenBank/DDBJ whole genome shotgun (WGS) entry which is preliminary data.</text>
</comment>
<dbReference type="Gene3D" id="3.40.30.10">
    <property type="entry name" value="Glutaredoxin"/>
    <property type="match status" value="1"/>
</dbReference>
<accession>A0A2U0HY60</accession>
<protein>
    <submittedName>
        <fullName evidence="6">TlpA family protein disulfide reductase</fullName>
    </submittedName>
</protein>
<sequence>MKNILIVAILCALFSCSEKEVDTTTVLSGTIKNTQQDSLRIISNDFKSAIALSENGTFSDTLSIDKDGIFDLYVGRERTSLYLQQGKDVNISLDAKQFDESITYSGDLSKENNYLAKKFLMNEDAFDVREFFSTSEEEFIKNLKNHKKREDSLLEASGIKNKDFIKAEKNDLKYDYATNLEMYEQYHGYFTGNSDFKVSEGFYSPLNDINYSDTTAFRSSSTYQNLLETHFNRLAEQTRKENDANYTVAFLQTVDENLPDSYAKNQLMSNFLKYNLKPDAGLEKAYAIYKNSDPNPENLEKITERYNTIKVLTKGNPSPGFDYENHKGGTTSLADLKGKNVYIDVWATWCGPCIREIPYLKELEKDYHGKNIEFVSISIDQQKDHEKWNDMVDDKNLGGIQLFADNDWKSKFVTDYAILGIPRFILIDKEGNIVSADAPRPSSKEIRPLFDSVL</sequence>
<dbReference type="GO" id="GO:0017004">
    <property type="term" value="P:cytochrome complex assembly"/>
    <property type="evidence" value="ECO:0007669"/>
    <property type="project" value="UniProtKB-KW"/>
</dbReference>
<proteinExistence type="predicted"/>